<dbReference type="InterPro" id="IPR052399">
    <property type="entry name" value="Phage_Baseplate_Assmbl_Protein"/>
</dbReference>
<evidence type="ECO:0000259" key="2">
    <source>
        <dbReference type="Pfam" id="PF04865"/>
    </source>
</evidence>
<protein>
    <submittedName>
        <fullName evidence="3">Baseplate J/gp47 family protein</fullName>
    </submittedName>
</protein>
<keyword evidence="5" id="KW-1185">Reference proteome</keyword>
<accession>A0ABD5YRH6</accession>
<dbReference type="EMBL" id="JBHTAX010000001">
    <property type="protein sequence ID" value="MFC7191844.1"/>
    <property type="molecule type" value="Genomic_DNA"/>
</dbReference>
<proteinExistence type="predicted"/>
<evidence type="ECO:0000256" key="1">
    <source>
        <dbReference type="SAM" id="MobiDB-lite"/>
    </source>
</evidence>
<organism evidence="3 5">
    <name type="scientific">Halocatena marina</name>
    <dbReference type="NCBI Taxonomy" id="2934937"/>
    <lineage>
        <taxon>Archaea</taxon>
        <taxon>Methanobacteriati</taxon>
        <taxon>Methanobacteriota</taxon>
        <taxon>Stenosarchaea group</taxon>
        <taxon>Halobacteria</taxon>
        <taxon>Halobacteriales</taxon>
        <taxon>Natronomonadaceae</taxon>
        <taxon>Halocatena</taxon>
    </lineage>
</organism>
<feature type="domain" description="Baseplate protein J-like barrel" evidence="2">
    <location>
        <begin position="95"/>
        <end position="184"/>
    </location>
</feature>
<reference evidence="5" key="2">
    <citation type="journal article" date="2019" name="Int. J. Syst. Evol. Microbiol.">
        <title>The Global Catalogue of Microorganisms (GCM) 10K type strain sequencing project: providing services to taxonomists for standard genome sequencing and annotation.</title>
        <authorList>
            <consortium name="The Broad Institute Genomics Platform"/>
            <consortium name="The Broad Institute Genome Sequencing Center for Infectious Disease"/>
            <person name="Wu L."/>
            <person name="Ma J."/>
        </authorList>
    </citation>
    <scope>NUCLEOTIDE SEQUENCE [LARGE SCALE GENOMIC DNA]</scope>
    <source>
        <strain evidence="5">RDMS1</strain>
    </source>
</reference>
<comment type="caution">
    <text evidence="3">The sequence shown here is derived from an EMBL/GenBank/DDBJ whole genome shotgun (WGS) entry which is preliminary data.</text>
</comment>
<reference evidence="3" key="1">
    <citation type="journal article" date="2014" name="Int. J. Syst. Evol. Microbiol.">
        <title>Complete genome sequence of Corynebacterium casei LMG S-19264T (=DSM 44701T), isolated from a smear-ripened cheese.</title>
        <authorList>
            <consortium name="US DOE Joint Genome Institute (JGI-PGF)"/>
            <person name="Walter F."/>
            <person name="Albersmeier A."/>
            <person name="Kalinowski J."/>
            <person name="Ruckert C."/>
        </authorList>
    </citation>
    <scope>NUCLEOTIDE SEQUENCE [LARGE SCALE GENOMIC DNA]</scope>
    <source>
        <strain evidence="3">NBRC 107106</strain>
    </source>
</reference>
<dbReference type="AlphaFoldDB" id="A0ABD5YRH6"/>
<dbReference type="Proteomes" id="UP001596417">
    <property type="component" value="Unassembled WGS sequence"/>
</dbReference>
<dbReference type="GeneID" id="76201633"/>
<dbReference type="PANTHER" id="PTHR37829:SF3">
    <property type="entry name" value="PROTEIN JAYE-RELATED"/>
    <property type="match status" value="1"/>
</dbReference>
<evidence type="ECO:0000313" key="4">
    <source>
        <dbReference type="EMBL" id="MFC7191996.1"/>
    </source>
</evidence>
<evidence type="ECO:0000313" key="3">
    <source>
        <dbReference type="EMBL" id="MFC7191844.1"/>
    </source>
</evidence>
<feature type="compositionally biased region" description="Polar residues" evidence="1">
    <location>
        <begin position="173"/>
        <end position="182"/>
    </location>
</feature>
<dbReference type="EMBL" id="JBHTAX010000002">
    <property type="protein sequence ID" value="MFC7191996.1"/>
    <property type="molecule type" value="Genomic_DNA"/>
</dbReference>
<dbReference type="InterPro" id="IPR006949">
    <property type="entry name" value="Barrel_Baseplate_J-like"/>
</dbReference>
<dbReference type="Pfam" id="PF04865">
    <property type="entry name" value="Baseplate_J"/>
    <property type="match status" value="1"/>
</dbReference>
<reference evidence="3" key="3">
    <citation type="submission" date="2024-09" db="EMBL/GenBank/DDBJ databases">
        <authorList>
            <person name="Sun Q."/>
        </authorList>
    </citation>
    <scope>NUCLEOTIDE SEQUENCE</scope>
    <source>
        <strain evidence="3">NBRC 107106</strain>
    </source>
</reference>
<sequence>MAIINGRYEPLSKEEILDILMDYAETEFGPDVNPDDLSIIRTFYSPVAELLADIQLDLREVLNATQLEYAEDKALDLLTALIGVRRKEAEPAIGTATFSRSQAASTDYVVPANTTIQTDSNDPIRYVTTESATLLSGNTEVTSVPIEAVEPGIEGNVGPNTIVVMPDPPTGIESVTNPSATDSGEKRENDTNLRERAKDELSDGMNATAKGVYNAINKTDGVKSVSLFVNDTNTQDSDGRPGNSFEAVVECLAAVEQNVADTIWFTKAAGDGTVGGKRGSLISKTVATQTGQTKTVEFSAPTTKLVYLDITLATNQYYEGDAMVKDAIVRYLGGTLTSGDEEDGELRVGDDVVYTRLIEEIMKINGIDDIPTLNIGFTSSPTGTSNLSLSANEMATSDATDSSISITIQ</sequence>
<dbReference type="PANTHER" id="PTHR37829">
    <property type="entry name" value="PHAGE-LIKE ELEMENT PBSX PROTEIN XKDT"/>
    <property type="match status" value="1"/>
</dbReference>
<dbReference type="RefSeq" id="WP_264822303.1">
    <property type="nucleotide sequence ID" value="NZ_CP110249.1"/>
</dbReference>
<evidence type="ECO:0000313" key="5">
    <source>
        <dbReference type="Proteomes" id="UP001596417"/>
    </source>
</evidence>
<feature type="compositionally biased region" description="Basic and acidic residues" evidence="1">
    <location>
        <begin position="183"/>
        <end position="193"/>
    </location>
</feature>
<feature type="region of interest" description="Disordered" evidence="1">
    <location>
        <begin position="168"/>
        <end position="193"/>
    </location>
</feature>
<name>A0ABD5YRH6_9EURY</name>
<gene>
    <name evidence="3" type="ORF">ACFQL7_20040</name>
    <name evidence="4" type="ORF">ACFQL7_20815</name>
</gene>